<name>U5MVK3_CLOSA</name>
<reference evidence="1 2" key="1">
    <citation type="journal article" date="2013" name="Genome Announc.">
        <title>Complete Genome Sequence of the Solvent Producer Clostridium saccharobutylicum NCP262 (DSM 13864).</title>
        <authorList>
            <person name="Poehlein A."/>
            <person name="Hartwich K."/>
            <person name="Krabben P."/>
            <person name="Ehrenreich A."/>
            <person name="Liebl W."/>
            <person name="Durre P."/>
            <person name="Gottschalk G."/>
            <person name="Daniel R."/>
        </authorList>
    </citation>
    <scope>NUCLEOTIDE SEQUENCE [LARGE SCALE GENOMIC DNA]</scope>
    <source>
        <strain evidence="1">DSM 13864</strain>
    </source>
</reference>
<protein>
    <submittedName>
        <fullName evidence="1">Putative cell wall binding repeat-containing protein</fullName>
    </submittedName>
</protein>
<dbReference type="Proteomes" id="UP000017118">
    <property type="component" value="Chromosome"/>
</dbReference>
<dbReference type="AlphaFoldDB" id="U5MVK3"/>
<dbReference type="HOGENOM" id="CLU_945632_0_0_9"/>
<dbReference type="eggNOG" id="ENOG50330KS">
    <property type="taxonomic scope" value="Bacteria"/>
</dbReference>
<proteinExistence type="predicted"/>
<sequence>MYRKNYETGIKEECVMRKMNYEVTIEADSEGDIPFECPSCGGEFKLKIDKVQNEDNKLTQLQCPYCRVVNEVNKFYIKEVMEPIGAIVQKCVTDEMDRIFGKISPNINSNDSIKVEYKMLEDVDANDDENGYITRNGYRTGSYSNECKIDSCVTEINSLTKGESWIVAGQWEFTINSVKETKERSEDSNENPEQVVYIDYSYKNLGYTDSYSDLWFTEINFTVIDEEGEVANKYSIFDENHLPIEIPVGAKCSNAKVAFALKNKSSQITIQVKEYRSNSDLYQEKVNFDIQVEG</sequence>
<evidence type="ECO:0000313" key="1">
    <source>
        <dbReference type="EMBL" id="AGX44563.1"/>
    </source>
</evidence>
<keyword evidence="2" id="KW-1185">Reference proteome</keyword>
<gene>
    <name evidence="1" type="ORF">CLSA_c36020</name>
</gene>
<evidence type="ECO:0000313" key="2">
    <source>
        <dbReference type="Proteomes" id="UP000017118"/>
    </source>
</evidence>
<dbReference type="EMBL" id="CP006721">
    <property type="protein sequence ID" value="AGX44563.1"/>
    <property type="molecule type" value="Genomic_DNA"/>
</dbReference>
<organism evidence="1 2">
    <name type="scientific">Clostridium saccharobutylicum DSM 13864</name>
    <dbReference type="NCBI Taxonomy" id="1345695"/>
    <lineage>
        <taxon>Bacteria</taxon>
        <taxon>Bacillati</taxon>
        <taxon>Bacillota</taxon>
        <taxon>Clostridia</taxon>
        <taxon>Eubacteriales</taxon>
        <taxon>Clostridiaceae</taxon>
        <taxon>Clostridium</taxon>
    </lineage>
</organism>
<accession>U5MVK3</accession>
<dbReference type="PATRIC" id="fig|1345695.10.peg.1309"/>
<dbReference type="KEGG" id="csb:CLSA_c36020"/>